<comment type="caution">
    <text evidence="2">The sequence shown here is derived from an EMBL/GenBank/DDBJ whole genome shotgun (WGS) entry which is preliminary data.</text>
</comment>
<dbReference type="Pfam" id="PF03780">
    <property type="entry name" value="Asp23"/>
    <property type="match status" value="1"/>
</dbReference>
<evidence type="ECO:0000313" key="2">
    <source>
        <dbReference type="EMBL" id="HIV25007.1"/>
    </source>
</evidence>
<comment type="similarity">
    <text evidence="1">Belongs to the asp23 family.</text>
</comment>
<evidence type="ECO:0000313" key="3">
    <source>
        <dbReference type="Proteomes" id="UP000824169"/>
    </source>
</evidence>
<sequence>MAESRNLKRNTYTIYDDNTIGTVQIADEVVAIIAGLAATEVDGVVSMAGNITNDTVGKLGMKNLSRGVKVEVLEGVVSVRLALNIRYGYSIPETCQKVQEKVKAAIENMTGLEVADVNISIAEVVLEGTK</sequence>
<accession>A0A9D1P2T7</accession>
<dbReference type="PANTHER" id="PTHR34297">
    <property type="entry name" value="HYPOTHETICAL CYTOSOLIC PROTEIN-RELATED"/>
    <property type="match status" value="1"/>
</dbReference>
<dbReference type="Proteomes" id="UP000824169">
    <property type="component" value="Unassembled WGS sequence"/>
</dbReference>
<gene>
    <name evidence="2" type="ORF">IAB71_04340</name>
</gene>
<reference evidence="2" key="2">
    <citation type="journal article" date="2021" name="PeerJ">
        <title>Extensive microbial diversity within the chicken gut microbiome revealed by metagenomics and culture.</title>
        <authorList>
            <person name="Gilroy R."/>
            <person name="Ravi A."/>
            <person name="Getino M."/>
            <person name="Pursley I."/>
            <person name="Horton D.L."/>
            <person name="Alikhan N.F."/>
            <person name="Baker D."/>
            <person name="Gharbi K."/>
            <person name="Hall N."/>
            <person name="Watson M."/>
            <person name="Adriaenssens E.M."/>
            <person name="Foster-Nyarko E."/>
            <person name="Jarju S."/>
            <person name="Secka A."/>
            <person name="Antonio M."/>
            <person name="Oren A."/>
            <person name="Chaudhuri R.R."/>
            <person name="La Ragione R."/>
            <person name="Hildebrand F."/>
            <person name="Pallen M.J."/>
        </authorList>
    </citation>
    <scope>NUCLEOTIDE SEQUENCE</scope>
    <source>
        <strain evidence="2">CHK188-20938</strain>
    </source>
</reference>
<dbReference type="EMBL" id="DVOO01000011">
    <property type="protein sequence ID" value="HIV25007.1"/>
    <property type="molecule type" value="Genomic_DNA"/>
</dbReference>
<organism evidence="2 3">
    <name type="scientific">Candidatus Scatomonas pullistercoris</name>
    <dbReference type="NCBI Taxonomy" id="2840920"/>
    <lineage>
        <taxon>Bacteria</taxon>
        <taxon>Bacillati</taxon>
        <taxon>Bacillota</taxon>
        <taxon>Clostridia</taxon>
        <taxon>Lachnospirales</taxon>
        <taxon>Lachnospiraceae</taxon>
        <taxon>Lachnospiraceae incertae sedis</taxon>
        <taxon>Candidatus Scatomonas</taxon>
    </lineage>
</organism>
<reference evidence="2" key="1">
    <citation type="submission" date="2020-10" db="EMBL/GenBank/DDBJ databases">
        <authorList>
            <person name="Gilroy R."/>
        </authorList>
    </citation>
    <scope>NUCLEOTIDE SEQUENCE</scope>
    <source>
        <strain evidence="2">CHK188-20938</strain>
    </source>
</reference>
<evidence type="ECO:0000256" key="1">
    <source>
        <dbReference type="ARBA" id="ARBA00005721"/>
    </source>
</evidence>
<protein>
    <submittedName>
        <fullName evidence="2">Asp23/Gls24 family envelope stress response protein</fullName>
    </submittedName>
</protein>
<dbReference type="InterPro" id="IPR005531">
    <property type="entry name" value="Asp23"/>
</dbReference>
<dbReference type="AlphaFoldDB" id="A0A9D1P2T7"/>
<name>A0A9D1P2T7_9FIRM</name>
<proteinExistence type="inferred from homology"/>